<dbReference type="InterPro" id="IPR050228">
    <property type="entry name" value="Carboxylesterase_BioH"/>
</dbReference>
<dbReference type="SUPFAM" id="SSF53474">
    <property type="entry name" value="alpha/beta-Hydrolases"/>
    <property type="match status" value="1"/>
</dbReference>
<feature type="chain" id="PRO_5028939240" evidence="1">
    <location>
        <begin position="20"/>
        <end position="346"/>
    </location>
</feature>
<reference evidence="3 4" key="2">
    <citation type="submission" date="2020-04" db="EMBL/GenBank/DDBJ databases">
        <title>Complete genome sequence of Alteromonas pelagimontana 5.12T.</title>
        <authorList>
            <person name="Sinha R.K."/>
            <person name="Krishnan K.P."/>
            <person name="Kurian J.P."/>
        </authorList>
    </citation>
    <scope>NUCLEOTIDE SEQUENCE [LARGE SCALE GENOMIC DNA]</scope>
    <source>
        <strain evidence="3 4">5.12</strain>
    </source>
</reference>
<keyword evidence="3" id="KW-0378">Hydrolase</keyword>
<accession>A0A6M4MAM8</accession>
<gene>
    <name evidence="3" type="ORF">CA267_002365</name>
</gene>
<protein>
    <submittedName>
        <fullName evidence="3">Alpha/beta fold hydrolase</fullName>
    </submittedName>
</protein>
<dbReference type="KEGG" id="apel:CA267_002365"/>
<keyword evidence="4" id="KW-1185">Reference proteome</keyword>
<dbReference type="AlphaFoldDB" id="A0A6M4MAM8"/>
<dbReference type="Pfam" id="PF12146">
    <property type="entry name" value="Hydrolase_4"/>
    <property type="match status" value="1"/>
</dbReference>
<evidence type="ECO:0000313" key="4">
    <source>
        <dbReference type="Proteomes" id="UP000219285"/>
    </source>
</evidence>
<dbReference type="Gene3D" id="3.40.50.1820">
    <property type="entry name" value="alpha/beta hydrolase"/>
    <property type="match status" value="1"/>
</dbReference>
<dbReference type="EMBL" id="CP052766">
    <property type="protein sequence ID" value="QJR79720.1"/>
    <property type="molecule type" value="Genomic_DNA"/>
</dbReference>
<sequence length="346" mass="38099">MAHRIAIVLATLFTLASCATFVAREIESSSNPYTFSTSESFEKLAETLLTFDKQYCSDTWLYCFSYFYGAPQPLSESDLSFSVSLTNPATMTFDKSLTLISSAVPRFEGTVMLLHGFGADKEEMRYAATYFQLLGFHVLVPGLFGRDAASPPLSYGVKDAELLTEFLDNQRDTVTQPLIVVGHSMGALAAVKTATLSNQISGLILLSPMNRFDIATVGVAMSFRPWTSLLIPDFSLKEGAKIALSNAGVDIEQTDMFDDLSSLTLPILVYGGRKDTISNINEAAQWNMPNVTRHVVKSENHMSTPVIDNLEHRAISTWISANIEPAVYLNTGDISEYNQTDSFEEK</sequence>
<organism evidence="3 4">
    <name type="scientific">Alteromonas pelagimontana</name>
    <dbReference type="NCBI Taxonomy" id="1858656"/>
    <lineage>
        <taxon>Bacteria</taxon>
        <taxon>Pseudomonadati</taxon>
        <taxon>Pseudomonadota</taxon>
        <taxon>Gammaproteobacteria</taxon>
        <taxon>Alteromonadales</taxon>
        <taxon>Alteromonadaceae</taxon>
        <taxon>Alteromonas/Salinimonas group</taxon>
        <taxon>Alteromonas</taxon>
    </lineage>
</organism>
<dbReference type="OrthoDB" id="2086224at2"/>
<evidence type="ECO:0000313" key="3">
    <source>
        <dbReference type="EMBL" id="QJR79720.1"/>
    </source>
</evidence>
<dbReference type="PROSITE" id="PS51257">
    <property type="entry name" value="PROKAR_LIPOPROTEIN"/>
    <property type="match status" value="1"/>
</dbReference>
<proteinExistence type="predicted"/>
<dbReference type="PANTHER" id="PTHR43194">
    <property type="entry name" value="HYDROLASE ALPHA/BETA FOLD FAMILY"/>
    <property type="match status" value="1"/>
</dbReference>
<dbReference type="PANTHER" id="PTHR43194:SF2">
    <property type="entry name" value="PEROXISOMAL MEMBRANE PROTEIN LPX1"/>
    <property type="match status" value="1"/>
</dbReference>
<dbReference type="InterPro" id="IPR022742">
    <property type="entry name" value="Hydrolase_4"/>
</dbReference>
<dbReference type="GO" id="GO:0016787">
    <property type="term" value="F:hydrolase activity"/>
    <property type="evidence" value="ECO:0007669"/>
    <property type="project" value="UniProtKB-KW"/>
</dbReference>
<evidence type="ECO:0000259" key="2">
    <source>
        <dbReference type="Pfam" id="PF12146"/>
    </source>
</evidence>
<dbReference type="RefSeq" id="WP_075608965.1">
    <property type="nucleotide sequence ID" value="NZ_CP052766.1"/>
</dbReference>
<keyword evidence="1" id="KW-0732">Signal</keyword>
<dbReference type="InterPro" id="IPR029058">
    <property type="entry name" value="AB_hydrolase_fold"/>
</dbReference>
<reference evidence="4" key="1">
    <citation type="submission" date="2014-12" db="EMBL/GenBank/DDBJ databases">
        <title>Complete genome sequence of a multi-drug resistant Klebsiella pneumoniae.</title>
        <authorList>
            <person name="Hua X."/>
            <person name="Chen Q."/>
            <person name="Li X."/>
            <person name="Feng Y."/>
            <person name="Ruan Z."/>
            <person name="Yu Y."/>
        </authorList>
    </citation>
    <scope>NUCLEOTIDE SEQUENCE [LARGE SCALE GENOMIC DNA]</scope>
    <source>
        <strain evidence="4">5.12</strain>
    </source>
</reference>
<feature type="domain" description="Serine aminopeptidase S33" evidence="2">
    <location>
        <begin position="108"/>
        <end position="241"/>
    </location>
</feature>
<name>A0A6M4MAM8_9ALTE</name>
<dbReference type="Proteomes" id="UP000219285">
    <property type="component" value="Chromosome"/>
</dbReference>
<evidence type="ECO:0000256" key="1">
    <source>
        <dbReference type="SAM" id="SignalP"/>
    </source>
</evidence>
<feature type="signal peptide" evidence="1">
    <location>
        <begin position="1"/>
        <end position="19"/>
    </location>
</feature>